<dbReference type="Proteomes" id="UP000028185">
    <property type="component" value="Chromosome"/>
</dbReference>
<dbReference type="HOGENOM" id="CLU_2526205_0_0_9"/>
<evidence type="ECO:0000313" key="2">
    <source>
        <dbReference type="Proteomes" id="UP000028185"/>
    </source>
</evidence>
<dbReference type="AlphaFoldDB" id="A0A075SKP0"/>
<organism evidence="1 2">
    <name type="scientific">Streptococcus suis 6407</name>
    <dbReference type="NCBI Taxonomy" id="1214179"/>
    <lineage>
        <taxon>Bacteria</taxon>
        <taxon>Bacillati</taxon>
        <taxon>Bacillota</taxon>
        <taxon>Bacilli</taxon>
        <taxon>Lactobacillales</taxon>
        <taxon>Streptococcaceae</taxon>
        <taxon>Streptococcus</taxon>
    </lineage>
</organism>
<dbReference type="EMBL" id="CP008921">
    <property type="protein sequence ID" value="AIG44403.1"/>
    <property type="molecule type" value="Genomic_DNA"/>
</dbReference>
<protein>
    <submittedName>
        <fullName evidence="1">Uncharacterized protein</fullName>
    </submittedName>
</protein>
<name>A0A075SKP0_STRSU</name>
<dbReference type="PATRIC" id="fig|1214179.4.peg.2060"/>
<proteinExistence type="predicted"/>
<gene>
    <name evidence="1" type="ORF">ID09_10360</name>
</gene>
<reference evidence="1 2" key="1">
    <citation type="journal article" date="2014" name="Genome Announc.">
        <title>Whole-Genome Sequence of Streptococcus suis Serotype 4 Reference Strain 6407.</title>
        <authorList>
            <person name="Wang K."/>
            <person name="Chen J."/>
            <person name="Yao H."/>
            <person name="Lu C."/>
        </authorList>
    </citation>
    <scope>NUCLEOTIDE SEQUENCE [LARGE SCALE GENOMIC DNA]</scope>
    <source>
        <strain evidence="1">6407</strain>
    </source>
</reference>
<accession>A0A075SKP0</accession>
<sequence>MKFLELLKKFMSVDGDDYIPQSQHELERELANARHTAKEYKKLALLKNQECVGQARLIDQLNRRIDYLESVNKCQAELLADREV</sequence>
<dbReference type="RefSeq" id="WP_024390666.1">
    <property type="nucleotide sequence ID" value="NZ_ALLE01000019.1"/>
</dbReference>
<evidence type="ECO:0000313" key="1">
    <source>
        <dbReference type="EMBL" id="AIG44403.1"/>
    </source>
</evidence>